<keyword evidence="1" id="KW-0812">Transmembrane</keyword>
<dbReference type="AlphaFoldDB" id="A0A2V1JWP8"/>
<evidence type="ECO:0000256" key="1">
    <source>
        <dbReference type="SAM" id="Phobius"/>
    </source>
</evidence>
<organism evidence="2 3">
    <name type="scientific">Corticimicrobacter populi</name>
    <dbReference type="NCBI Taxonomy" id="2175229"/>
    <lineage>
        <taxon>Bacteria</taxon>
        <taxon>Pseudomonadati</taxon>
        <taxon>Pseudomonadota</taxon>
        <taxon>Betaproteobacteria</taxon>
        <taxon>Burkholderiales</taxon>
        <taxon>Alcaligenaceae</taxon>
        <taxon>Corticimicrobacter</taxon>
    </lineage>
</organism>
<name>A0A2V1JWP8_9BURK</name>
<dbReference type="RefSeq" id="WP_109062186.1">
    <property type="nucleotide sequence ID" value="NZ_QETA01000004.1"/>
</dbReference>
<comment type="caution">
    <text evidence="2">The sequence shown here is derived from an EMBL/GenBank/DDBJ whole genome shotgun (WGS) entry which is preliminary data.</text>
</comment>
<keyword evidence="1" id="KW-0472">Membrane</keyword>
<feature type="transmembrane region" description="Helical" evidence="1">
    <location>
        <begin position="38"/>
        <end position="57"/>
    </location>
</feature>
<dbReference type="Proteomes" id="UP000245212">
    <property type="component" value="Unassembled WGS sequence"/>
</dbReference>
<gene>
    <name evidence="2" type="ORF">DD235_11340</name>
</gene>
<accession>A0A2V1JWP8</accession>
<evidence type="ECO:0000313" key="2">
    <source>
        <dbReference type="EMBL" id="PWF22662.1"/>
    </source>
</evidence>
<keyword evidence="3" id="KW-1185">Reference proteome</keyword>
<dbReference type="EMBL" id="QETA01000004">
    <property type="protein sequence ID" value="PWF22662.1"/>
    <property type="molecule type" value="Genomic_DNA"/>
</dbReference>
<proteinExistence type="predicted"/>
<feature type="transmembrane region" description="Helical" evidence="1">
    <location>
        <begin position="6"/>
        <end position="29"/>
    </location>
</feature>
<evidence type="ECO:0000313" key="3">
    <source>
        <dbReference type="Proteomes" id="UP000245212"/>
    </source>
</evidence>
<sequence>MDTVVDVIAGVLGVYFIIAMLMFFHWFYFRKGSPKKSLIHIGISVALLCVVVGVQMLRWQSINAELAAEKAAQAPKPVVIAPDLLEILVTNADPASLEPSQVAAVAALAEQRLGEAGTQHAAALKQYFVYYHSKLAEKTVPETIAGINFDAQRRNAERMP</sequence>
<protein>
    <submittedName>
        <fullName evidence="2">Uncharacterized protein</fullName>
    </submittedName>
</protein>
<keyword evidence="1" id="KW-1133">Transmembrane helix</keyword>
<reference evidence="3" key="1">
    <citation type="submission" date="2018-05" db="EMBL/GenBank/DDBJ databases">
        <authorList>
            <person name="Li Y."/>
        </authorList>
    </citation>
    <scope>NUCLEOTIDE SEQUENCE [LARGE SCALE GENOMIC DNA]</scope>
    <source>
        <strain evidence="3">3d-2-2</strain>
    </source>
</reference>